<dbReference type="InterPro" id="IPR036388">
    <property type="entry name" value="WH-like_DNA-bd_sf"/>
</dbReference>
<dbReference type="GO" id="GO:0005737">
    <property type="term" value="C:cytoplasm"/>
    <property type="evidence" value="ECO:0007669"/>
    <property type="project" value="UniProtKB-SubCell"/>
</dbReference>
<dbReference type="GO" id="GO:0003700">
    <property type="term" value="F:DNA-binding transcription factor activity"/>
    <property type="evidence" value="ECO:0007669"/>
    <property type="project" value="InterPro"/>
</dbReference>
<reference evidence="7 8" key="1">
    <citation type="submission" date="2018-04" db="EMBL/GenBank/DDBJ databases">
        <title>Genome sequencing of Gemmobacter.</title>
        <authorList>
            <person name="Yi H."/>
            <person name="Baek M.-G."/>
        </authorList>
    </citation>
    <scope>NUCLEOTIDE SEQUENCE [LARGE SCALE GENOMIC DNA]</scope>
    <source>
        <strain evidence="7 8">HYN0069</strain>
    </source>
</reference>
<comment type="subcellular location">
    <subcellularLocation>
        <location evidence="1">Cytoplasm</location>
    </subcellularLocation>
</comment>
<evidence type="ECO:0000256" key="1">
    <source>
        <dbReference type="ARBA" id="ARBA00004496"/>
    </source>
</evidence>
<evidence type="ECO:0000256" key="2">
    <source>
        <dbReference type="ARBA" id="ARBA00022490"/>
    </source>
</evidence>
<keyword evidence="3" id="KW-0805">Transcription regulation</keyword>
<dbReference type="InterPro" id="IPR055166">
    <property type="entry name" value="Transc_reg_Sar_Rot_HTH"/>
</dbReference>
<dbReference type="OrthoDB" id="9806864at2"/>
<evidence type="ECO:0000256" key="3">
    <source>
        <dbReference type="ARBA" id="ARBA00023015"/>
    </source>
</evidence>
<keyword evidence="2" id="KW-0963">Cytoplasm</keyword>
<dbReference type="PRINTS" id="PR00598">
    <property type="entry name" value="HTHMARR"/>
</dbReference>
<evidence type="ECO:0000256" key="4">
    <source>
        <dbReference type="ARBA" id="ARBA00023125"/>
    </source>
</evidence>
<keyword evidence="8" id="KW-1185">Reference proteome</keyword>
<accession>A0A2S0UQ88</accession>
<feature type="domain" description="HTH marR-type" evidence="6">
    <location>
        <begin position="10"/>
        <end position="140"/>
    </location>
</feature>
<dbReference type="GO" id="GO:0006950">
    <property type="term" value="P:response to stress"/>
    <property type="evidence" value="ECO:0007669"/>
    <property type="project" value="TreeGrafter"/>
</dbReference>
<keyword evidence="4" id="KW-0238">DNA-binding</keyword>
<dbReference type="PANTHER" id="PTHR33164:SF5">
    <property type="entry name" value="ORGANIC HYDROPEROXIDE RESISTANCE TRANSCRIPTIONAL REGULATOR"/>
    <property type="match status" value="1"/>
</dbReference>
<keyword evidence="5" id="KW-0804">Transcription</keyword>
<dbReference type="Gene3D" id="1.10.10.10">
    <property type="entry name" value="Winged helix-like DNA-binding domain superfamily/Winged helix DNA-binding domain"/>
    <property type="match status" value="1"/>
</dbReference>
<evidence type="ECO:0000256" key="5">
    <source>
        <dbReference type="ARBA" id="ARBA00023163"/>
    </source>
</evidence>
<dbReference type="PROSITE" id="PS50995">
    <property type="entry name" value="HTH_MARR_2"/>
    <property type="match status" value="1"/>
</dbReference>
<name>A0A2S0UQ88_9RHOB</name>
<dbReference type="KEGG" id="geh:HYN69_17010"/>
<dbReference type="InterPro" id="IPR036390">
    <property type="entry name" value="WH_DNA-bd_sf"/>
</dbReference>
<evidence type="ECO:0000259" key="6">
    <source>
        <dbReference type="PROSITE" id="PS50995"/>
    </source>
</evidence>
<dbReference type="InterPro" id="IPR000835">
    <property type="entry name" value="HTH_MarR-typ"/>
</dbReference>
<evidence type="ECO:0000313" key="7">
    <source>
        <dbReference type="EMBL" id="AWB49974.1"/>
    </source>
</evidence>
<dbReference type="GO" id="GO:0003677">
    <property type="term" value="F:DNA binding"/>
    <property type="evidence" value="ECO:0007669"/>
    <property type="project" value="UniProtKB-KW"/>
</dbReference>
<protein>
    <submittedName>
        <fullName evidence="7">MarR family transcriptional regulator</fullName>
    </submittedName>
</protein>
<dbReference type="SMART" id="SM00347">
    <property type="entry name" value="HTH_MARR"/>
    <property type="match status" value="1"/>
</dbReference>
<dbReference type="Pfam" id="PF22381">
    <property type="entry name" value="Staph_reg_Sar_Rot"/>
    <property type="match status" value="1"/>
</dbReference>
<evidence type="ECO:0000313" key="8">
    <source>
        <dbReference type="Proteomes" id="UP000244496"/>
    </source>
</evidence>
<dbReference type="PANTHER" id="PTHR33164">
    <property type="entry name" value="TRANSCRIPTIONAL REGULATOR, MARR FAMILY"/>
    <property type="match status" value="1"/>
</dbReference>
<dbReference type="EMBL" id="CP028918">
    <property type="protein sequence ID" value="AWB49974.1"/>
    <property type="molecule type" value="Genomic_DNA"/>
</dbReference>
<dbReference type="InterPro" id="IPR039422">
    <property type="entry name" value="MarR/SlyA-like"/>
</dbReference>
<proteinExistence type="predicted"/>
<dbReference type="AlphaFoldDB" id="A0A2S0UQ88"/>
<dbReference type="Proteomes" id="UP000244496">
    <property type="component" value="Chromosome"/>
</dbReference>
<dbReference type="SUPFAM" id="SSF46785">
    <property type="entry name" value="Winged helix' DNA-binding domain"/>
    <property type="match status" value="1"/>
</dbReference>
<gene>
    <name evidence="7" type="ORF">HYN69_17010</name>
</gene>
<organism evidence="7 8">
    <name type="scientific">Paragemmobacter aquarius</name>
    <dbReference type="NCBI Taxonomy" id="2169400"/>
    <lineage>
        <taxon>Bacteria</taxon>
        <taxon>Pseudomonadati</taxon>
        <taxon>Pseudomonadota</taxon>
        <taxon>Alphaproteobacteria</taxon>
        <taxon>Rhodobacterales</taxon>
        <taxon>Paracoccaceae</taxon>
        <taxon>Paragemmobacter</taxon>
    </lineage>
</organism>
<sequence length="145" mass="16077">MSVKPPLTPPEMLCFALYSAAHAMQAAYKPLLDPLGLTYPQYLALAALWSQDGQTVGQVSATLRLDSNTLTPLLKRLEQSGYLTRSRDPADERQVRLNLTERGHAIREQAASVPQCFLDLTGLGQTEAATLRDDLTALRNRMRPR</sequence>
<dbReference type="FunFam" id="1.10.10.10:FF:000163">
    <property type="entry name" value="MarR family transcriptional regulator"/>
    <property type="match status" value="1"/>
</dbReference>